<comment type="caution">
    <text evidence="1">The sequence shown here is derived from an EMBL/GenBank/DDBJ whole genome shotgun (WGS) entry which is preliminary data.</text>
</comment>
<name>A0A3N0E422_9ACTN</name>
<dbReference type="AlphaFoldDB" id="A0A3N0E422"/>
<sequence>MSVRTASGPLVLGLTLLVACSGQTDFTPGIAHPAASASDGHVLNEGDTLHNYNDINVALPSGWQARVSGDCLTPPGIDASRGEGTDSGCPAGALRIRMDAAEGGYIDREGRRLDDADGWWRPDTRCSSSGGTRTLPASARSAERDTFTVVSGERVEAGEWVLTCPDGSEMRTRIWYVPEADVEFGVSAMASDVSRDEYERVVRSLDLSRYVD</sequence>
<evidence type="ECO:0000313" key="2">
    <source>
        <dbReference type="Proteomes" id="UP000269198"/>
    </source>
</evidence>
<proteinExistence type="predicted"/>
<keyword evidence="2" id="KW-1185">Reference proteome</keyword>
<evidence type="ECO:0008006" key="3">
    <source>
        <dbReference type="Google" id="ProtNLM"/>
    </source>
</evidence>
<dbReference type="PROSITE" id="PS51257">
    <property type="entry name" value="PROKAR_LIPOPROTEIN"/>
    <property type="match status" value="1"/>
</dbReference>
<organism evidence="1 2">
    <name type="scientific">Halostreptopolyspora alba</name>
    <dbReference type="NCBI Taxonomy" id="2487137"/>
    <lineage>
        <taxon>Bacteria</taxon>
        <taxon>Bacillati</taxon>
        <taxon>Actinomycetota</taxon>
        <taxon>Actinomycetes</taxon>
        <taxon>Streptosporangiales</taxon>
        <taxon>Nocardiopsidaceae</taxon>
        <taxon>Halostreptopolyspora</taxon>
    </lineage>
</organism>
<dbReference type="EMBL" id="RJMB01000022">
    <property type="protein sequence ID" value="RNL82567.1"/>
    <property type="molecule type" value="Genomic_DNA"/>
</dbReference>
<dbReference type="Proteomes" id="UP000269198">
    <property type="component" value="Unassembled WGS sequence"/>
</dbReference>
<reference evidence="1 2" key="1">
    <citation type="submission" date="2018-11" db="EMBL/GenBank/DDBJ databases">
        <title>The genome draft of YIM 96095.</title>
        <authorList>
            <person name="Tang S.-K."/>
            <person name="Chunyu W.-X."/>
            <person name="Feng Y.-Z."/>
        </authorList>
    </citation>
    <scope>NUCLEOTIDE SEQUENCE [LARGE SCALE GENOMIC DNA]</scope>
    <source>
        <strain evidence="1 2">YIM 96095</strain>
    </source>
</reference>
<gene>
    <name evidence="1" type="ORF">EFW17_19050</name>
</gene>
<dbReference type="RefSeq" id="WP_123202773.1">
    <property type="nucleotide sequence ID" value="NZ_RJMB01000022.1"/>
</dbReference>
<protein>
    <recommendedName>
        <fullName evidence="3">DUF3558 domain-containing protein</fullName>
    </recommendedName>
</protein>
<evidence type="ECO:0000313" key="1">
    <source>
        <dbReference type="EMBL" id="RNL82567.1"/>
    </source>
</evidence>
<dbReference type="OrthoDB" id="3436183at2"/>
<accession>A0A3N0E422</accession>